<dbReference type="EMBL" id="BGZK01000095">
    <property type="protein sequence ID" value="GBP18302.1"/>
    <property type="molecule type" value="Genomic_DNA"/>
</dbReference>
<evidence type="ECO:0000256" key="1">
    <source>
        <dbReference type="SAM" id="MobiDB-lite"/>
    </source>
</evidence>
<keyword evidence="3" id="KW-1185">Reference proteome</keyword>
<protein>
    <submittedName>
        <fullName evidence="2">Uncharacterized protein</fullName>
    </submittedName>
</protein>
<organism evidence="2 3">
    <name type="scientific">Eumeta variegata</name>
    <name type="common">Bagworm moth</name>
    <name type="synonym">Eumeta japonica</name>
    <dbReference type="NCBI Taxonomy" id="151549"/>
    <lineage>
        <taxon>Eukaryota</taxon>
        <taxon>Metazoa</taxon>
        <taxon>Ecdysozoa</taxon>
        <taxon>Arthropoda</taxon>
        <taxon>Hexapoda</taxon>
        <taxon>Insecta</taxon>
        <taxon>Pterygota</taxon>
        <taxon>Neoptera</taxon>
        <taxon>Endopterygota</taxon>
        <taxon>Lepidoptera</taxon>
        <taxon>Glossata</taxon>
        <taxon>Ditrysia</taxon>
        <taxon>Tineoidea</taxon>
        <taxon>Psychidae</taxon>
        <taxon>Oiketicinae</taxon>
        <taxon>Eumeta</taxon>
    </lineage>
</organism>
<gene>
    <name evidence="2" type="ORF">EVAR_9146_1</name>
</gene>
<name>A0A4C1TW82_EUMVA</name>
<sequence length="87" mass="9997">MYTSDQNTRHGVVARDRPARPTGLQRTGELLDTAKIYLLRASATGNSRRRSLSKRRSDLRDRSDDYLKGRVWYRVRNERSDASGKTG</sequence>
<reference evidence="2 3" key="1">
    <citation type="journal article" date="2019" name="Commun. Biol.">
        <title>The bagworm genome reveals a unique fibroin gene that provides high tensile strength.</title>
        <authorList>
            <person name="Kono N."/>
            <person name="Nakamura H."/>
            <person name="Ohtoshi R."/>
            <person name="Tomita M."/>
            <person name="Numata K."/>
            <person name="Arakawa K."/>
        </authorList>
    </citation>
    <scope>NUCLEOTIDE SEQUENCE [LARGE SCALE GENOMIC DNA]</scope>
</reference>
<comment type="caution">
    <text evidence="2">The sequence shown here is derived from an EMBL/GenBank/DDBJ whole genome shotgun (WGS) entry which is preliminary data.</text>
</comment>
<evidence type="ECO:0000313" key="2">
    <source>
        <dbReference type="EMBL" id="GBP18302.1"/>
    </source>
</evidence>
<dbReference type="Proteomes" id="UP000299102">
    <property type="component" value="Unassembled WGS sequence"/>
</dbReference>
<evidence type="ECO:0000313" key="3">
    <source>
        <dbReference type="Proteomes" id="UP000299102"/>
    </source>
</evidence>
<accession>A0A4C1TW82</accession>
<dbReference type="AlphaFoldDB" id="A0A4C1TW82"/>
<proteinExistence type="predicted"/>
<feature type="region of interest" description="Disordered" evidence="1">
    <location>
        <begin position="1"/>
        <end position="25"/>
    </location>
</feature>